<accession>A0A834XC69</accession>
<name>A0A834XC69_9FABA</name>
<keyword evidence="1" id="KW-0547">Nucleotide-binding</keyword>
<dbReference type="InterPro" id="IPR010285">
    <property type="entry name" value="DNA_helicase_pif1-like_DEAD"/>
</dbReference>
<dbReference type="PANTHER" id="PTHR10492">
    <property type="match status" value="1"/>
</dbReference>
<comment type="similarity">
    <text evidence="1">Belongs to the helicase family.</text>
</comment>
<feature type="domain" description="DNA helicase Pif1-like DEAD-box helicase" evidence="2">
    <location>
        <begin position="199"/>
        <end position="264"/>
    </location>
</feature>
<keyword evidence="1" id="KW-0378">Hydrolase</keyword>
<dbReference type="InterPro" id="IPR027417">
    <property type="entry name" value="P-loop_NTPase"/>
</dbReference>
<dbReference type="GO" id="GO:0005524">
    <property type="term" value="F:ATP binding"/>
    <property type="evidence" value="ECO:0007669"/>
    <property type="project" value="UniProtKB-KW"/>
</dbReference>
<keyword evidence="1" id="KW-0227">DNA damage</keyword>
<keyword evidence="1" id="KW-0234">DNA repair</keyword>
<keyword evidence="1" id="KW-0067">ATP-binding</keyword>
<keyword evidence="4" id="KW-1185">Reference proteome</keyword>
<dbReference type="AlphaFoldDB" id="A0A834XC69"/>
<comment type="catalytic activity">
    <reaction evidence="1">
        <text>ATP + H2O = ADP + phosphate + H(+)</text>
        <dbReference type="Rhea" id="RHEA:13065"/>
        <dbReference type="ChEBI" id="CHEBI:15377"/>
        <dbReference type="ChEBI" id="CHEBI:15378"/>
        <dbReference type="ChEBI" id="CHEBI:30616"/>
        <dbReference type="ChEBI" id="CHEBI:43474"/>
        <dbReference type="ChEBI" id="CHEBI:456216"/>
        <dbReference type="EC" id="5.6.2.3"/>
    </reaction>
</comment>
<dbReference type="GO" id="GO:0043139">
    <property type="term" value="F:5'-3' DNA helicase activity"/>
    <property type="evidence" value="ECO:0007669"/>
    <property type="project" value="UniProtKB-EC"/>
</dbReference>
<keyword evidence="1" id="KW-0233">DNA recombination</keyword>
<organism evidence="3 4">
    <name type="scientific">Senna tora</name>
    <dbReference type="NCBI Taxonomy" id="362788"/>
    <lineage>
        <taxon>Eukaryota</taxon>
        <taxon>Viridiplantae</taxon>
        <taxon>Streptophyta</taxon>
        <taxon>Embryophyta</taxon>
        <taxon>Tracheophyta</taxon>
        <taxon>Spermatophyta</taxon>
        <taxon>Magnoliopsida</taxon>
        <taxon>eudicotyledons</taxon>
        <taxon>Gunneridae</taxon>
        <taxon>Pentapetalae</taxon>
        <taxon>rosids</taxon>
        <taxon>fabids</taxon>
        <taxon>Fabales</taxon>
        <taxon>Fabaceae</taxon>
        <taxon>Caesalpinioideae</taxon>
        <taxon>Cassia clade</taxon>
        <taxon>Senna</taxon>
    </lineage>
</organism>
<evidence type="ECO:0000256" key="1">
    <source>
        <dbReference type="RuleBase" id="RU363044"/>
    </source>
</evidence>
<gene>
    <name evidence="3" type="ORF">G2W53_003847</name>
</gene>
<dbReference type="OrthoDB" id="1435230at2759"/>
<dbReference type="SUPFAM" id="SSF52540">
    <property type="entry name" value="P-loop containing nucleoside triphosphate hydrolases"/>
    <property type="match status" value="1"/>
</dbReference>
<dbReference type="GO" id="GO:0016787">
    <property type="term" value="F:hydrolase activity"/>
    <property type="evidence" value="ECO:0007669"/>
    <property type="project" value="UniProtKB-KW"/>
</dbReference>
<dbReference type="Pfam" id="PF05970">
    <property type="entry name" value="PIF1"/>
    <property type="match status" value="2"/>
</dbReference>
<protein>
    <recommendedName>
        <fullName evidence="1">ATP-dependent DNA helicase</fullName>
        <ecNumber evidence="1">5.6.2.3</ecNumber>
    </recommendedName>
</protein>
<keyword evidence="1" id="KW-0347">Helicase</keyword>
<dbReference type="Proteomes" id="UP000634136">
    <property type="component" value="Unassembled WGS sequence"/>
</dbReference>
<sequence>MFTAWMEGNKEYLEAKELTYVEFPSKFIYKSAIYKWVPRKRGFSSGRLYNVPPSSGELYYERILLNKIKGATCFEDIKKVGSIIYPSFRDACYALDLLDDDKEFIEAIVEASTWGSSSYLRKFFVTMLLSNTLSRPDFLKNATLYEIEKQLRSNGKSLKHYPPMPIPEVNDMQNKLIMDQLNYDKATLQVESIELIRSVTPEQRHAFDTIMNCVSGNNSSIFFLNGYGGIGKTYIWKALSFAIRARGEIVLNVAFSGIASVHLPAPMVKKQCFEAVDRTFRDLLQFDNLNSSEIPFGGKIVGVLTMTRNMRLQSTYPSHDQQELKNFSEWILKVGEGKICEPNDGEAKIEIPEDLLIKDFTVPLESIVSNTYPELMQKFNDPTYLKDRAILAPTLDDVQKLNEYILSIIPGEETTFLSSDSICKTNEDNN</sequence>
<dbReference type="GO" id="GO:0006281">
    <property type="term" value="P:DNA repair"/>
    <property type="evidence" value="ECO:0007669"/>
    <property type="project" value="UniProtKB-KW"/>
</dbReference>
<feature type="domain" description="DNA helicase Pif1-like DEAD-box helicase" evidence="2">
    <location>
        <begin position="301"/>
        <end position="344"/>
    </location>
</feature>
<comment type="cofactor">
    <cofactor evidence="1">
        <name>Mg(2+)</name>
        <dbReference type="ChEBI" id="CHEBI:18420"/>
    </cofactor>
</comment>
<evidence type="ECO:0000259" key="2">
    <source>
        <dbReference type="Pfam" id="PF05970"/>
    </source>
</evidence>
<proteinExistence type="inferred from homology"/>
<comment type="caution">
    <text evidence="3">The sequence shown here is derived from an EMBL/GenBank/DDBJ whole genome shotgun (WGS) entry which is preliminary data.</text>
</comment>
<reference evidence="3" key="1">
    <citation type="submission" date="2020-09" db="EMBL/GenBank/DDBJ databases">
        <title>Genome-Enabled Discovery of Anthraquinone Biosynthesis in Senna tora.</title>
        <authorList>
            <person name="Kang S.-H."/>
            <person name="Pandey R.P."/>
            <person name="Lee C.-M."/>
            <person name="Sim J.-S."/>
            <person name="Jeong J.-T."/>
            <person name="Choi B.-S."/>
            <person name="Jung M."/>
            <person name="Ginzburg D."/>
            <person name="Zhao K."/>
            <person name="Won S.Y."/>
            <person name="Oh T.-J."/>
            <person name="Yu Y."/>
            <person name="Kim N.-H."/>
            <person name="Lee O.R."/>
            <person name="Lee T.-H."/>
            <person name="Bashyal P."/>
            <person name="Kim T.-S."/>
            <person name="Lee W.-H."/>
            <person name="Kawkins C."/>
            <person name="Kim C.-K."/>
            <person name="Kim J.S."/>
            <person name="Ahn B.O."/>
            <person name="Rhee S.Y."/>
            <person name="Sohng J.K."/>
        </authorList>
    </citation>
    <scope>NUCLEOTIDE SEQUENCE</scope>
    <source>
        <tissue evidence="3">Leaf</tissue>
    </source>
</reference>
<dbReference type="EMBL" id="JAAIUW010000002">
    <property type="protein sequence ID" value="KAF7841549.1"/>
    <property type="molecule type" value="Genomic_DNA"/>
</dbReference>
<evidence type="ECO:0000313" key="4">
    <source>
        <dbReference type="Proteomes" id="UP000634136"/>
    </source>
</evidence>
<dbReference type="EC" id="5.6.2.3" evidence="1"/>
<dbReference type="GO" id="GO:0006310">
    <property type="term" value="P:DNA recombination"/>
    <property type="evidence" value="ECO:0007669"/>
    <property type="project" value="UniProtKB-KW"/>
</dbReference>
<dbReference type="PANTHER" id="PTHR10492:SF101">
    <property type="entry name" value="ATP-DEPENDENT DNA HELICASE"/>
    <property type="match status" value="1"/>
</dbReference>
<dbReference type="Gene3D" id="3.40.50.300">
    <property type="entry name" value="P-loop containing nucleotide triphosphate hydrolases"/>
    <property type="match status" value="1"/>
</dbReference>
<evidence type="ECO:0000313" key="3">
    <source>
        <dbReference type="EMBL" id="KAF7841549.1"/>
    </source>
</evidence>
<dbReference type="GO" id="GO:0000723">
    <property type="term" value="P:telomere maintenance"/>
    <property type="evidence" value="ECO:0007669"/>
    <property type="project" value="InterPro"/>
</dbReference>